<dbReference type="Pfam" id="PF17782">
    <property type="entry name" value="WHD_DprA"/>
    <property type="match status" value="1"/>
</dbReference>
<dbReference type="Pfam" id="PF02481">
    <property type="entry name" value="DNA_processg_A"/>
    <property type="match status" value="1"/>
</dbReference>
<dbReference type="GO" id="GO:0009294">
    <property type="term" value="P:DNA-mediated transformation"/>
    <property type="evidence" value="ECO:0007669"/>
    <property type="project" value="InterPro"/>
</dbReference>
<dbReference type="Gene3D" id="1.10.10.10">
    <property type="entry name" value="Winged helix-like DNA-binding domain superfamily/Winged helix DNA-binding domain"/>
    <property type="match status" value="1"/>
</dbReference>
<dbReference type="InterPro" id="IPR057666">
    <property type="entry name" value="DrpA_SLOG"/>
</dbReference>
<comment type="similarity">
    <text evidence="1">Belongs to the DprA/Smf family.</text>
</comment>
<dbReference type="PANTHER" id="PTHR43022">
    <property type="entry name" value="PROTEIN SMF"/>
    <property type="match status" value="1"/>
</dbReference>
<evidence type="ECO:0000259" key="3">
    <source>
        <dbReference type="Pfam" id="PF02481"/>
    </source>
</evidence>
<feature type="domain" description="Smf/DprA SLOG" evidence="3">
    <location>
        <begin position="79"/>
        <end position="286"/>
    </location>
</feature>
<feature type="compositionally biased region" description="Polar residues" evidence="2">
    <location>
        <begin position="296"/>
        <end position="314"/>
    </location>
</feature>
<evidence type="ECO:0000313" key="5">
    <source>
        <dbReference type="EMBL" id="VAW81282.1"/>
    </source>
</evidence>
<accession>A0A3B0Z1F4</accession>
<reference evidence="5" key="1">
    <citation type="submission" date="2018-06" db="EMBL/GenBank/DDBJ databases">
        <authorList>
            <person name="Zhirakovskaya E."/>
        </authorList>
    </citation>
    <scope>NUCLEOTIDE SEQUENCE</scope>
</reference>
<dbReference type="SUPFAM" id="SSF102405">
    <property type="entry name" value="MCP/YpsA-like"/>
    <property type="match status" value="1"/>
</dbReference>
<protein>
    <submittedName>
        <fullName evidence="5">Rossmann fold nucleotide-binding protein Smf possibly involved in DNA uptake</fullName>
    </submittedName>
</protein>
<name>A0A3B0Z1F4_9ZZZZ</name>
<dbReference type="PANTHER" id="PTHR43022:SF1">
    <property type="entry name" value="PROTEIN SMF"/>
    <property type="match status" value="1"/>
</dbReference>
<dbReference type="AlphaFoldDB" id="A0A3B0Z1F4"/>
<organism evidence="5">
    <name type="scientific">hydrothermal vent metagenome</name>
    <dbReference type="NCBI Taxonomy" id="652676"/>
    <lineage>
        <taxon>unclassified sequences</taxon>
        <taxon>metagenomes</taxon>
        <taxon>ecological metagenomes</taxon>
    </lineage>
</organism>
<feature type="domain" description="DprA winged helix" evidence="4">
    <location>
        <begin position="321"/>
        <end position="376"/>
    </location>
</feature>
<proteinExistence type="inferred from homology"/>
<dbReference type="InterPro" id="IPR041614">
    <property type="entry name" value="DprA_WH"/>
</dbReference>
<gene>
    <name evidence="5" type="ORF">MNBD_GAMMA12-1492</name>
</gene>
<sequence>MSTTSIDNLTLFHTHGIGPVLYSKLLEYFGSDAAILASSVKQRQEINLSPQLIENLNRPNLEAIDRDQEWLEEKNNHIIDQTSPLYPPMLKEIHDPPILLYVHGNPDCLTDFQIAIVGSRNPTSNGKQSAFEFAHALGTGGFTITSGLALGIDGAAHKGALAAKARTLAITGTGLDRVYPAAHQPLAHKIAEQGALISEFPLGSAPEAHHFPRRNRIISALCTGCLIVEGALRSGSLITARHALEQGREVFAIPGSIHNPLTKGCHHIIREGAKLVENEQDIVDELASLLTAQHELNSRPDTNQQPTSVSNTINKARHSTNKTNLEEDTQDLLNSIAFDPVSADTLCVRSGYNIEKINSMLLILELKGYINVQAGGCYTRCP</sequence>
<dbReference type="InterPro" id="IPR036388">
    <property type="entry name" value="WH-like_DNA-bd_sf"/>
</dbReference>
<evidence type="ECO:0000259" key="4">
    <source>
        <dbReference type="Pfam" id="PF17782"/>
    </source>
</evidence>
<evidence type="ECO:0000256" key="2">
    <source>
        <dbReference type="SAM" id="MobiDB-lite"/>
    </source>
</evidence>
<dbReference type="NCBIfam" id="TIGR00732">
    <property type="entry name" value="dprA"/>
    <property type="match status" value="1"/>
</dbReference>
<dbReference type="Gene3D" id="3.40.50.450">
    <property type="match status" value="1"/>
</dbReference>
<evidence type="ECO:0000256" key="1">
    <source>
        <dbReference type="ARBA" id="ARBA00006525"/>
    </source>
</evidence>
<dbReference type="EMBL" id="UOFL01000216">
    <property type="protein sequence ID" value="VAW81282.1"/>
    <property type="molecule type" value="Genomic_DNA"/>
</dbReference>
<dbReference type="InterPro" id="IPR003488">
    <property type="entry name" value="DprA"/>
</dbReference>
<feature type="region of interest" description="Disordered" evidence="2">
    <location>
        <begin position="296"/>
        <end position="323"/>
    </location>
</feature>